<sequence length="122" mass="13237">MRKSIKSATRKSRERGASSLEFVGTFIGLLLATLVVIQLGIAGWAIMHVTDATRDGARLTAIGHNGELFISSRLPNSIAITRIECSSNTTEARCVVRAKVPSLLPQVSFGEFTRTVTMPQLH</sequence>
<feature type="transmembrane region" description="Helical" evidence="1">
    <location>
        <begin position="20"/>
        <end position="47"/>
    </location>
</feature>
<comment type="caution">
    <text evidence="3">The sequence shown here is derived from an EMBL/GenBank/DDBJ whole genome shotgun (WGS) entry which is preliminary data.</text>
</comment>
<keyword evidence="4" id="KW-1185">Reference proteome</keyword>
<protein>
    <recommendedName>
        <fullName evidence="2">TadE-like domain-containing protein</fullName>
    </recommendedName>
</protein>
<evidence type="ECO:0000313" key="4">
    <source>
        <dbReference type="Proteomes" id="UP001235966"/>
    </source>
</evidence>
<evidence type="ECO:0000313" key="3">
    <source>
        <dbReference type="EMBL" id="MDP9800884.1"/>
    </source>
</evidence>
<keyword evidence="1" id="KW-1133">Transmembrane helix</keyword>
<gene>
    <name evidence="3" type="ORF">J2S49_000960</name>
</gene>
<dbReference type="Proteomes" id="UP001235966">
    <property type="component" value="Unassembled WGS sequence"/>
</dbReference>
<dbReference type="EMBL" id="JAUSQW010000001">
    <property type="protein sequence ID" value="MDP9800884.1"/>
    <property type="molecule type" value="Genomic_DNA"/>
</dbReference>
<keyword evidence="1" id="KW-0472">Membrane</keyword>
<proteinExistence type="predicted"/>
<dbReference type="Pfam" id="PF07811">
    <property type="entry name" value="TadE"/>
    <property type="match status" value="1"/>
</dbReference>
<dbReference type="RefSeq" id="WP_278058416.1">
    <property type="nucleotide sequence ID" value="NZ_CP121247.1"/>
</dbReference>
<keyword evidence="1" id="KW-0812">Transmembrane</keyword>
<reference evidence="3 4" key="1">
    <citation type="submission" date="2023-07" db="EMBL/GenBank/DDBJ databases">
        <title>Sequencing the genomes of 1000 actinobacteria strains.</title>
        <authorList>
            <person name="Klenk H.-P."/>
        </authorList>
    </citation>
    <scope>NUCLEOTIDE SEQUENCE [LARGE SCALE GENOMIC DNA]</scope>
    <source>
        <strain evidence="3 4">DSM 102162</strain>
    </source>
</reference>
<accession>A0ABT9NAY8</accession>
<dbReference type="InterPro" id="IPR012495">
    <property type="entry name" value="TadE-like_dom"/>
</dbReference>
<organism evidence="3 4">
    <name type="scientific">Arcanobacterium wilhelmae</name>
    <dbReference type="NCBI Taxonomy" id="1803177"/>
    <lineage>
        <taxon>Bacteria</taxon>
        <taxon>Bacillati</taxon>
        <taxon>Actinomycetota</taxon>
        <taxon>Actinomycetes</taxon>
        <taxon>Actinomycetales</taxon>
        <taxon>Actinomycetaceae</taxon>
        <taxon>Arcanobacterium</taxon>
    </lineage>
</organism>
<evidence type="ECO:0000256" key="1">
    <source>
        <dbReference type="SAM" id="Phobius"/>
    </source>
</evidence>
<feature type="domain" description="TadE-like" evidence="2">
    <location>
        <begin position="16"/>
        <end position="58"/>
    </location>
</feature>
<evidence type="ECO:0000259" key="2">
    <source>
        <dbReference type="Pfam" id="PF07811"/>
    </source>
</evidence>
<name>A0ABT9NAY8_9ACTO</name>